<evidence type="ECO:0000256" key="3">
    <source>
        <dbReference type="ARBA" id="ARBA00022771"/>
    </source>
</evidence>
<dbReference type="InterPro" id="IPR000571">
    <property type="entry name" value="Znf_CCCH"/>
</dbReference>
<dbReference type="InParanoid" id="A0A2G5DVL4"/>
<protein>
    <recommendedName>
        <fullName evidence="8">C3H1-type domain-containing protein</fullName>
    </recommendedName>
</protein>
<feature type="compositionally biased region" description="Polar residues" evidence="7">
    <location>
        <begin position="545"/>
        <end position="559"/>
    </location>
</feature>
<evidence type="ECO:0000313" key="10">
    <source>
        <dbReference type="Proteomes" id="UP000230069"/>
    </source>
</evidence>
<evidence type="ECO:0000256" key="4">
    <source>
        <dbReference type="ARBA" id="ARBA00022833"/>
    </source>
</evidence>
<feature type="zinc finger region" description="C3H1-type" evidence="6">
    <location>
        <begin position="1216"/>
        <end position="1243"/>
    </location>
</feature>
<feature type="domain" description="C3H1-type" evidence="8">
    <location>
        <begin position="1134"/>
        <end position="1163"/>
    </location>
</feature>
<keyword evidence="10" id="KW-1185">Reference proteome</keyword>
<proteinExistence type="predicted"/>
<feature type="region of interest" description="Disordered" evidence="7">
    <location>
        <begin position="668"/>
        <end position="741"/>
    </location>
</feature>
<evidence type="ECO:0000256" key="1">
    <source>
        <dbReference type="ARBA" id="ARBA00022723"/>
    </source>
</evidence>
<evidence type="ECO:0000256" key="7">
    <source>
        <dbReference type="SAM" id="MobiDB-lite"/>
    </source>
</evidence>
<feature type="region of interest" description="Disordered" evidence="7">
    <location>
        <begin position="536"/>
        <end position="575"/>
    </location>
</feature>
<dbReference type="PANTHER" id="PTHR46156:SF1">
    <property type="entry name" value="ZINC FINGER CCCH DOMAIN-CONTAINING PROTEIN 3"/>
    <property type="match status" value="1"/>
</dbReference>
<dbReference type="GO" id="GO:0003677">
    <property type="term" value="F:DNA binding"/>
    <property type="evidence" value="ECO:0007669"/>
    <property type="project" value="UniProtKB-KW"/>
</dbReference>
<gene>
    <name evidence="9" type="ORF">AQUCO_01400305v1</name>
</gene>
<keyword evidence="2" id="KW-0677">Repeat</keyword>
<evidence type="ECO:0000313" key="9">
    <source>
        <dbReference type="EMBL" id="PIA47564.1"/>
    </source>
</evidence>
<feature type="compositionally biased region" description="Polar residues" evidence="7">
    <location>
        <begin position="1289"/>
        <end position="1299"/>
    </location>
</feature>
<evidence type="ECO:0000256" key="6">
    <source>
        <dbReference type="PROSITE-ProRule" id="PRU00723"/>
    </source>
</evidence>
<keyword evidence="1 6" id="KW-0479">Metal-binding</keyword>
<feature type="compositionally biased region" description="Polar residues" evidence="7">
    <location>
        <begin position="470"/>
        <end position="479"/>
    </location>
</feature>
<feature type="compositionally biased region" description="Polar residues" evidence="7">
    <location>
        <begin position="724"/>
        <end position="741"/>
    </location>
</feature>
<reference evidence="9 10" key="1">
    <citation type="submission" date="2017-09" db="EMBL/GenBank/DDBJ databases">
        <title>WGS assembly of Aquilegia coerulea Goldsmith.</title>
        <authorList>
            <person name="Hodges S."/>
            <person name="Kramer E."/>
            <person name="Nordborg M."/>
            <person name="Tomkins J."/>
            <person name="Borevitz J."/>
            <person name="Derieg N."/>
            <person name="Yan J."/>
            <person name="Mihaltcheva S."/>
            <person name="Hayes R.D."/>
            <person name="Rokhsar D."/>
        </authorList>
    </citation>
    <scope>NUCLEOTIDE SEQUENCE [LARGE SCALE GENOMIC DNA]</scope>
    <source>
        <strain evidence="10">cv. Goldsmith</strain>
    </source>
</reference>
<feature type="compositionally biased region" description="Basic and acidic residues" evidence="7">
    <location>
        <begin position="1300"/>
        <end position="1319"/>
    </location>
</feature>
<sequence length="1336" mass="146727">MIETVGLQSSHGINISLQNDAAAELPPSPVASSAGTHKRKKRKKKQGMFQSVDLSGSRVAEIHEKPVLGNSSTHGADHVLSSDKWLRQSEEQATFSGIKTMDIVSVPFPHRIASSDEKSLAENLPTSVVVGCAEVPKVKKNVFDRLSGFPSSGVNESCEGPTIAERANYGVGASLNPEKDTGRLEEENIVSANEIVEVVDLQSLHSGTPLFDGLMVEALPSPGVSSAGKPKVKKKIKVIKKIKKVMKVKKKRKYTPSVLGLRRSQGTGIHDDPKSAISCSCTDDATISEKGKENIGEGLIISNIGTLDHVSSQSLHDKALSFENSLEERPCIDMVSMRNGVGMDNERNSADLNMNASSLVEDSTFPSRHAPSSGFVVEWNEDLNSFGATGNSVQPAIVDGSIESETGQGEGDIDVDLAGELGMLCREKGEHIASNEKFVSLPLDSQMSVLNERSVSKAVDNDINSLPVKGNSSSVSTYMSPREEASGASITNSNEEGVDSVPEKHISLDEHSFFIIKDVCVSNSQRFQYHVLSKTCGPTSDPEGNANSDQTAETENAIPQKSLPLASSLKQQSTSNLRPKVGEMIGMKTCHVPSVPKVLPGPKSASSTYMNKSNTLVRPRTWHRTGNPPVPQKVSCLSSGSLQKPPITKIQSTSYVRKGNSLVRRCVPDATSPQISGGLGTSSSQLNDFGRNELKSSTSDLKGSSLDSQNYLERPRTPPLPHNSKFSFGPNNSPAATSSTFPRLFLEGGSDTTADLEYEKEDIHFGPFEIQNDGKKSETYSLFDSGKSQISKLKGITYVKRKLNQLVASSGTEVFDCSNAPEKAEPLPSALSDQYYKKKKNQLIRNAPSLGSYLNQVVAISDDCSVSETQGTSKISFPSCNRNINKQERGKAFAKTQKPSRTSLVWTLHGTQTRHQDTGSLQRLKVYPYFSPWKRTSQWRNSKFASTFSKSSFSRISKKLLLSRKRDTVYTRSTGGFSLRKSKVLSIGGSNLKWSKSIETRSKIANEEATLAVAAVERKKREQKGAGCAVGREKRRNQSSRERVFRIGSVRYKMDASKRTLHRIPDDKSLCAGDLQSGKDSKKSFIPKRLLIDNDEYIRIGNGNQLVRDPKKLVRLLASEKVRWSLHTARLRLARKQQYCQFFTRFGKCNKGDGKCPYIHDPAKIAVCTKFLKGLCSNATCKLTHKVIPERMEDCSYFLQGLCTNESCPYRHVNVNPNASVCEGFLRGYCASGDECRKKHSYVCPIFKSTGVCPQRSMCKLHHPKNRNKPKKRSKDSNKPGGRYFGSKLNDTSELGNVSSDKHTEKQSEDIYTSEEKLPDYIGFDVSDEEEQDTNR</sequence>
<name>A0A2G5DVL4_AQUCA</name>
<feature type="region of interest" description="Disordered" evidence="7">
    <location>
        <begin position="1262"/>
        <end position="1336"/>
    </location>
</feature>
<feature type="compositionally biased region" description="Polar residues" evidence="7">
    <location>
        <begin position="695"/>
        <end position="711"/>
    </location>
</feature>
<feature type="region of interest" description="Disordered" evidence="7">
    <location>
        <begin position="470"/>
        <end position="498"/>
    </location>
</feature>
<keyword evidence="4 6" id="KW-0862">Zinc</keyword>
<dbReference type="PROSITE" id="PS50103">
    <property type="entry name" value="ZF_C3H1"/>
    <property type="match status" value="3"/>
</dbReference>
<dbReference type="PANTHER" id="PTHR46156">
    <property type="entry name" value="CCCH ZINGC FINGER"/>
    <property type="match status" value="1"/>
</dbReference>
<dbReference type="GO" id="GO:0008270">
    <property type="term" value="F:zinc ion binding"/>
    <property type="evidence" value="ECO:0007669"/>
    <property type="project" value="UniProtKB-KW"/>
</dbReference>
<feature type="compositionally biased region" description="Basic residues" evidence="7">
    <location>
        <begin position="1262"/>
        <end position="1274"/>
    </location>
</feature>
<feature type="compositionally biased region" description="Polar residues" evidence="7">
    <location>
        <begin position="671"/>
        <end position="687"/>
    </location>
</feature>
<feature type="domain" description="C3H1-type" evidence="8">
    <location>
        <begin position="1216"/>
        <end position="1243"/>
    </location>
</feature>
<dbReference type="OrthoDB" id="3247158at2759"/>
<keyword evidence="5" id="KW-0238">DNA-binding</keyword>
<evidence type="ECO:0000256" key="2">
    <source>
        <dbReference type="ARBA" id="ARBA00022737"/>
    </source>
</evidence>
<dbReference type="Gene3D" id="4.10.1000.10">
    <property type="entry name" value="Zinc finger, CCCH-type"/>
    <property type="match status" value="2"/>
</dbReference>
<evidence type="ECO:0000256" key="5">
    <source>
        <dbReference type="ARBA" id="ARBA00023125"/>
    </source>
</evidence>
<keyword evidence="3 6" id="KW-0863">Zinc-finger</keyword>
<feature type="region of interest" description="Disordered" evidence="7">
    <location>
        <begin position="619"/>
        <end position="642"/>
    </location>
</feature>
<dbReference type="FunFam" id="4.10.1000.10:FF:000008">
    <property type="entry name" value="zinc finger CCCH domain-containing protein 3"/>
    <property type="match status" value="1"/>
</dbReference>
<feature type="compositionally biased region" description="Basic residues" evidence="7">
    <location>
        <begin position="36"/>
        <end position="46"/>
    </location>
</feature>
<feature type="zinc finger region" description="C3H1-type" evidence="6">
    <location>
        <begin position="1189"/>
        <end position="1215"/>
    </location>
</feature>
<feature type="compositionally biased region" description="Acidic residues" evidence="7">
    <location>
        <begin position="1326"/>
        <end position="1336"/>
    </location>
</feature>
<evidence type="ECO:0000259" key="8">
    <source>
        <dbReference type="PROSITE" id="PS50103"/>
    </source>
</evidence>
<organism evidence="9 10">
    <name type="scientific">Aquilegia coerulea</name>
    <name type="common">Rocky mountain columbine</name>
    <dbReference type="NCBI Taxonomy" id="218851"/>
    <lineage>
        <taxon>Eukaryota</taxon>
        <taxon>Viridiplantae</taxon>
        <taxon>Streptophyta</taxon>
        <taxon>Embryophyta</taxon>
        <taxon>Tracheophyta</taxon>
        <taxon>Spermatophyta</taxon>
        <taxon>Magnoliopsida</taxon>
        <taxon>Ranunculales</taxon>
        <taxon>Ranunculaceae</taxon>
        <taxon>Thalictroideae</taxon>
        <taxon>Aquilegia</taxon>
    </lineage>
</organism>
<dbReference type="Proteomes" id="UP000230069">
    <property type="component" value="Unassembled WGS sequence"/>
</dbReference>
<dbReference type="STRING" id="218851.A0A2G5DVL4"/>
<feature type="region of interest" description="Disordered" evidence="7">
    <location>
        <begin position="24"/>
        <end position="55"/>
    </location>
</feature>
<feature type="zinc finger region" description="C3H1-type" evidence="6">
    <location>
        <begin position="1134"/>
        <end position="1163"/>
    </location>
</feature>
<dbReference type="FunFam" id="4.10.1000.10:FF:000022">
    <property type="entry name" value="Zinc finger CCCH domain-containing protein 7"/>
    <property type="match status" value="1"/>
</dbReference>
<dbReference type="SMART" id="SM00356">
    <property type="entry name" value="ZnF_C3H1"/>
    <property type="match status" value="5"/>
</dbReference>
<dbReference type="EMBL" id="KZ305031">
    <property type="protein sequence ID" value="PIA47564.1"/>
    <property type="molecule type" value="Genomic_DNA"/>
</dbReference>
<feature type="domain" description="C3H1-type" evidence="8">
    <location>
        <begin position="1189"/>
        <end position="1215"/>
    </location>
</feature>
<accession>A0A2G5DVL4</accession>
<dbReference type="GO" id="GO:0005634">
    <property type="term" value="C:nucleus"/>
    <property type="evidence" value="ECO:0007669"/>
    <property type="project" value="TreeGrafter"/>
</dbReference>